<comment type="caution">
    <text evidence="6">The sequence shown here is derived from an EMBL/GenBank/DDBJ whole genome shotgun (WGS) entry which is preliminary data.</text>
</comment>
<dbReference type="Gene3D" id="1.10.10.10">
    <property type="entry name" value="Winged helix-like DNA-binding domain superfamily/Winged helix DNA-binding domain"/>
    <property type="match status" value="1"/>
</dbReference>
<evidence type="ECO:0008006" key="8">
    <source>
        <dbReference type="Google" id="ProtNLM"/>
    </source>
</evidence>
<keyword evidence="3" id="KW-0804">Transcription</keyword>
<dbReference type="Gene3D" id="3.30.450.40">
    <property type="match status" value="1"/>
</dbReference>
<evidence type="ECO:0000313" key="7">
    <source>
        <dbReference type="Proteomes" id="UP001500466"/>
    </source>
</evidence>
<dbReference type="Proteomes" id="UP001500466">
    <property type="component" value="Unassembled WGS sequence"/>
</dbReference>
<feature type="domain" description="HTH iclR-type" evidence="4">
    <location>
        <begin position="5"/>
        <end position="68"/>
    </location>
</feature>
<evidence type="ECO:0000256" key="1">
    <source>
        <dbReference type="ARBA" id="ARBA00023015"/>
    </source>
</evidence>
<protein>
    <recommendedName>
        <fullName evidence="8">DNA-binding transcriptional regulator, IclR family</fullName>
    </recommendedName>
</protein>
<dbReference type="PROSITE" id="PS51077">
    <property type="entry name" value="HTH_ICLR"/>
    <property type="match status" value="1"/>
</dbReference>
<evidence type="ECO:0000313" key="6">
    <source>
        <dbReference type="EMBL" id="GAA4974901.1"/>
    </source>
</evidence>
<evidence type="ECO:0000259" key="4">
    <source>
        <dbReference type="PROSITE" id="PS51077"/>
    </source>
</evidence>
<evidence type="ECO:0000256" key="3">
    <source>
        <dbReference type="ARBA" id="ARBA00023163"/>
    </source>
</evidence>
<dbReference type="InterPro" id="IPR029016">
    <property type="entry name" value="GAF-like_dom_sf"/>
</dbReference>
<keyword evidence="7" id="KW-1185">Reference proteome</keyword>
<evidence type="ECO:0000256" key="2">
    <source>
        <dbReference type="ARBA" id="ARBA00023125"/>
    </source>
</evidence>
<dbReference type="EMBL" id="BAABHS010000016">
    <property type="protein sequence ID" value="GAA4974901.1"/>
    <property type="molecule type" value="Genomic_DNA"/>
</dbReference>
<dbReference type="RefSeq" id="WP_345677606.1">
    <property type="nucleotide sequence ID" value="NZ_BAABHS010000016.1"/>
</dbReference>
<reference evidence="7" key="1">
    <citation type="journal article" date="2019" name="Int. J. Syst. Evol. Microbiol.">
        <title>The Global Catalogue of Microorganisms (GCM) 10K type strain sequencing project: providing services to taxonomists for standard genome sequencing and annotation.</title>
        <authorList>
            <consortium name="The Broad Institute Genomics Platform"/>
            <consortium name="The Broad Institute Genome Sequencing Center for Infectious Disease"/>
            <person name="Wu L."/>
            <person name="Ma J."/>
        </authorList>
    </citation>
    <scope>NUCLEOTIDE SEQUENCE [LARGE SCALE GENOMIC DNA]</scope>
    <source>
        <strain evidence="7">JCM 17986</strain>
    </source>
</reference>
<dbReference type="PROSITE" id="PS51078">
    <property type="entry name" value="ICLR_ED"/>
    <property type="match status" value="1"/>
</dbReference>
<dbReference type="SUPFAM" id="SSF55781">
    <property type="entry name" value="GAF domain-like"/>
    <property type="match status" value="1"/>
</dbReference>
<dbReference type="InterPro" id="IPR005471">
    <property type="entry name" value="Tscrpt_reg_IclR_N"/>
</dbReference>
<evidence type="ECO:0000259" key="5">
    <source>
        <dbReference type="PROSITE" id="PS51078"/>
    </source>
</evidence>
<dbReference type="InterPro" id="IPR036388">
    <property type="entry name" value="WH-like_DNA-bd_sf"/>
</dbReference>
<dbReference type="InterPro" id="IPR036390">
    <property type="entry name" value="WH_DNA-bd_sf"/>
</dbReference>
<name>A0ABP9HNQ7_9ACTN</name>
<dbReference type="InterPro" id="IPR050707">
    <property type="entry name" value="HTH_MetabolicPath_Reg"/>
</dbReference>
<dbReference type="PANTHER" id="PTHR30136">
    <property type="entry name" value="HELIX-TURN-HELIX TRANSCRIPTIONAL REGULATOR, ICLR FAMILY"/>
    <property type="match status" value="1"/>
</dbReference>
<dbReference type="InterPro" id="IPR014757">
    <property type="entry name" value="Tscrpt_reg_IclR_C"/>
</dbReference>
<feature type="domain" description="IclR-ED" evidence="5">
    <location>
        <begin position="69"/>
        <end position="317"/>
    </location>
</feature>
<proteinExistence type="predicted"/>
<dbReference type="Pfam" id="PF09339">
    <property type="entry name" value="HTH_IclR"/>
    <property type="match status" value="1"/>
</dbReference>
<organism evidence="6 7">
    <name type="scientific">Yinghuangia aomiensis</name>
    <dbReference type="NCBI Taxonomy" id="676205"/>
    <lineage>
        <taxon>Bacteria</taxon>
        <taxon>Bacillati</taxon>
        <taxon>Actinomycetota</taxon>
        <taxon>Actinomycetes</taxon>
        <taxon>Kitasatosporales</taxon>
        <taxon>Streptomycetaceae</taxon>
        <taxon>Yinghuangia</taxon>
    </lineage>
</organism>
<sequence>MSRPSPQTDRLIALVDLLAARPADDFSLAEIARGLGVGKATVHPMLTTLTRAGWLLRHPVRRTYRLGPALVAAGRAAAEGDPALDLARPVMRRLAADTGLGVLALVPGGDAAGEDDLRVGELVRTRGTGTTLGMRLGDRVRPRPPLGSVTVAWGGPHAVDTWLARLDTEPTTPGADSPAVSAARTALEPALAGIRARGWVVETESRMRDRLDSLVADLEIELGTGDWDSTGHAAALRRAIADIGSTFDPSDALPATVEPDTVYRVSSVNAPVFDPDGQVAVALCLIDHPDPLTGRDVRALGERVRAAADEVTAALHGHEPDAPPPATG</sequence>
<dbReference type="SUPFAM" id="SSF46785">
    <property type="entry name" value="Winged helix' DNA-binding domain"/>
    <property type="match status" value="1"/>
</dbReference>
<dbReference type="SMART" id="SM00346">
    <property type="entry name" value="HTH_ICLR"/>
    <property type="match status" value="1"/>
</dbReference>
<gene>
    <name evidence="6" type="ORF">GCM10023205_47120</name>
</gene>
<keyword evidence="1" id="KW-0805">Transcription regulation</keyword>
<accession>A0ABP9HNQ7</accession>
<dbReference type="PANTHER" id="PTHR30136:SF35">
    <property type="entry name" value="HTH-TYPE TRANSCRIPTIONAL REGULATOR RV1719"/>
    <property type="match status" value="1"/>
</dbReference>
<keyword evidence="2" id="KW-0238">DNA-binding</keyword>